<evidence type="ECO:0000313" key="3">
    <source>
        <dbReference type="Proteomes" id="UP000075243"/>
    </source>
</evidence>
<dbReference type="STRING" id="3821.A0A151T3I5"/>
<reference evidence="2 3" key="1">
    <citation type="journal article" date="2012" name="Nat. Biotechnol.">
        <title>Draft genome sequence of pigeonpea (Cajanus cajan), an orphan legume crop of resource-poor farmers.</title>
        <authorList>
            <person name="Varshney R.K."/>
            <person name="Chen W."/>
            <person name="Li Y."/>
            <person name="Bharti A.K."/>
            <person name="Saxena R.K."/>
            <person name="Schlueter J.A."/>
            <person name="Donoghue M.T."/>
            <person name="Azam S."/>
            <person name="Fan G."/>
            <person name="Whaley A.M."/>
            <person name="Farmer A.D."/>
            <person name="Sheridan J."/>
            <person name="Iwata A."/>
            <person name="Tuteja R."/>
            <person name="Penmetsa R.V."/>
            <person name="Wu W."/>
            <person name="Upadhyaya H.D."/>
            <person name="Yang S.P."/>
            <person name="Shah T."/>
            <person name="Saxena K.B."/>
            <person name="Michael T."/>
            <person name="McCombie W.R."/>
            <person name="Yang B."/>
            <person name="Zhang G."/>
            <person name="Yang H."/>
            <person name="Wang J."/>
            <person name="Spillane C."/>
            <person name="Cook D.R."/>
            <person name="May G.D."/>
            <person name="Xu X."/>
            <person name="Jackson S.A."/>
        </authorList>
    </citation>
    <scope>NUCLEOTIDE SEQUENCE [LARGE SCALE GENOMIC DNA]</scope>
    <source>
        <strain evidence="3">cv. Asha</strain>
    </source>
</reference>
<dbReference type="Pfam" id="PF03936">
    <property type="entry name" value="Terpene_synth_C"/>
    <property type="match status" value="1"/>
</dbReference>
<accession>A0A151T3I5</accession>
<evidence type="ECO:0000313" key="2">
    <source>
        <dbReference type="EMBL" id="KYP61607.1"/>
    </source>
</evidence>
<evidence type="ECO:0000259" key="1">
    <source>
        <dbReference type="Pfam" id="PF03936"/>
    </source>
</evidence>
<proteinExistence type="predicted"/>
<keyword evidence="3" id="KW-1185">Reference proteome</keyword>
<dbReference type="AlphaFoldDB" id="A0A151T3I5"/>
<protein>
    <submittedName>
        <fullName evidence="2">(+)-delta-cadinene synthase isozyme XC1</fullName>
    </submittedName>
</protein>
<organism evidence="2 3">
    <name type="scientific">Cajanus cajan</name>
    <name type="common">Pigeon pea</name>
    <name type="synonym">Cajanus indicus</name>
    <dbReference type="NCBI Taxonomy" id="3821"/>
    <lineage>
        <taxon>Eukaryota</taxon>
        <taxon>Viridiplantae</taxon>
        <taxon>Streptophyta</taxon>
        <taxon>Embryophyta</taxon>
        <taxon>Tracheophyta</taxon>
        <taxon>Spermatophyta</taxon>
        <taxon>Magnoliopsida</taxon>
        <taxon>eudicotyledons</taxon>
        <taxon>Gunneridae</taxon>
        <taxon>Pentapetalae</taxon>
        <taxon>rosids</taxon>
        <taxon>fabids</taxon>
        <taxon>Fabales</taxon>
        <taxon>Fabaceae</taxon>
        <taxon>Papilionoideae</taxon>
        <taxon>50 kb inversion clade</taxon>
        <taxon>NPAAA clade</taxon>
        <taxon>indigoferoid/millettioid clade</taxon>
        <taxon>Phaseoleae</taxon>
        <taxon>Cajanus</taxon>
    </lineage>
</organism>
<dbReference type="EMBL" id="CM003610">
    <property type="protein sequence ID" value="KYP61607.1"/>
    <property type="molecule type" value="Genomic_DNA"/>
</dbReference>
<feature type="domain" description="Terpene synthase metal-binding" evidence="1">
    <location>
        <begin position="31"/>
        <end position="104"/>
    </location>
</feature>
<dbReference type="GO" id="GO:0000287">
    <property type="term" value="F:magnesium ion binding"/>
    <property type="evidence" value="ECO:0007669"/>
    <property type="project" value="InterPro"/>
</dbReference>
<dbReference type="SUPFAM" id="SSF48576">
    <property type="entry name" value="Terpenoid synthases"/>
    <property type="match status" value="1"/>
</dbReference>
<dbReference type="Gramene" id="C.cajan_15652.t">
    <property type="protein sequence ID" value="C.cajan_15652.t.cds1"/>
    <property type="gene ID" value="C.cajan_15652"/>
</dbReference>
<dbReference type="InterPro" id="IPR005630">
    <property type="entry name" value="Terpene_synthase_metal-bd"/>
</dbReference>
<name>A0A151T3I5_CAJCA</name>
<dbReference type="GO" id="GO:0010333">
    <property type="term" value="F:terpene synthase activity"/>
    <property type="evidence" value="ECO:0007669"/>
    <property type="project" value="InterPro"/>
</dbReference>
<gene>
    <name evidence="2" type="ORF">KK1_016103</name>
</gene>
<dbReference type="Proteomes" id="UP000075243">
    <property type="component" value="Chromosome 8"/>
</dbReference>
<dbReference type="InterPro" id="IPR008949">
    <property type="entry name" value="Isoprenoid_synthase_dom_sf"/>
</dbReference>
<dbReference type="Gene3D" id="1.10.600.10">
    <property type="entry name" value="Farnesyl Diphosphate Synthase"/>
    <property type="match status" value="1"/>
</dbReference>
<sequence length="113" mass="13366">MIILIHIYIFLIEYFSLRDSVYWLFYLQIFTFTKGYMVEARWCLEGYIPTYNEYKVNEILTTGIPVLLTTFIGAGKFTTKDVFDWIFSDSKIIEVASVIGRFLDVFVQFLLDI</sequence>